<evidence type="ECO:0000313" key="1">
    <source>
        <dbReference type="EMBL" id="KZS03928.1"/>
    </source>
</evidence>
<dbReference type="EMBL" id="LRGB01003163">
    <property type="protein sequence ID" value="KZS03928.1"/>
    <property type="molecule type" value="Genomic_DNA"/>
</dbReference>
<evidence type="ECO:0000313" key="2">
    <source>
        <dbReference type="Proteomes" id="UP000076858"/>
    </source>
</evidence>
<organism evidence="1 2">
    <name type="scientific">Daphnia magna</name>
    <dbReference type="NCBI Taxonomy" id="35525"/>
    <lineage>
        <taxon>Eukaryota</taxon>
        <taxon>Metazoa</taxon>
        <taxon>Ecdysozoa</taxon>
        <taxon>Arthropoda</taxon>
        <taxon>Crustacea</taxon>
        <taxon>Branchiopoda</taxon>
        <taxon>Diplostraca</taxon>
        <taxon>Cladocera</taxon>
        <taxon>Anomopoda</taxon>
        <taxon>Daphniidae</taxon>
        <taxon>Daphnia</taxon>
    </lineage>
</organism>
<sequence length="61" mass="7093">MLSKTRIPVCFVFFTFSSPVHVSSVSSYPFLQMDPIPRKDREKFEQNNAKFIHPFSSARIV</sequence>
<reference evidence="1 2" key="1">
    <citation type="submission" date="2016-03" db="EMBL/GenBank/DDBJ databases">
        <title>EvidentialGene: Evidence-directed Construction of Genes on Genomes.</title>
        <authorList>
            <person name="Gilbert D.G."/>
            <person name="Choi J.-H."/>
            <person name="Mockaitis K."/>
            <person name="Colbourne J."/>
            <person name="Pfrender M."/>
        </authorList>
    </citation>
    <scope>NUCLEOTIDE SEQUENCE [LARGE SCALE GENOMIC DNA]</scope>
    <source>
        <strain evidence="1 2">Xinb3</strain>
        <tissue evidence="1">Complete organism</tissue>
    </source>
</reference>
<keyword evidence="2" id="KW-1185">Reference proteome</keyword>
<dbReference type="Proteomes" id="UP000076858">
    <property type="component" value="Unassembled WGS sequence"/>
</dbReference>
<comment type="caution">
    <text evidence="1">The sequence shown here is derived from an EMBL/GenBank/DDBJ whole genome shotgun (WGS) entry which is preliminary data.</text>
</comment>
<proteinExistence type="predicted"/>
<accession>A0A164LA21</accession>
<gene>
    <name evidence="1" type="ORF">APZ42_033280</name>
</gene>
<dbReference type="AlphaFoldDB" id="A0A164LA21"/>
<name>A0A164LA21_9CRUS</name>
<protein>
    <submittedName>
        <fullName evidence="1">Uncharacterized protein</fullName>
    </submittedName>
</protein>